<dbReference type="Pfam" id="PF03350">
    <property type="entry name" value="UPF0114"/>
    <property type="match status" value="1"/>
</dbReference>
<dbReference type="PANTHER" id="PTHR31721">
    <property type="entry name" value="OS06G0710300 PROTEIN"/>
    <property type="match status" value="1"/>
</dbReference>
<evidence type="ECO:0000313" key="3">
    <source>
        <dbReference type="Proteomes" id="UP000516437"/>
    </source>
</evidence>
<feature type="transmembrane region" description="Helical" evidence="1">
    <location>
        <begin position="122"/>
        <end position="152"/>
    </location>
</feature>
<gene>
    <name evidence="2" type="ORF">CJ030_MR3G015769</name>
</gene>
<dbReference type="PANTHER" id="PTHR31721:SF3">
    <property type="entry name" value="EXPRESSED PROTEIN"/>
    <property type="match status" value="1"/>
</dbReference>
<accession>A0A6A1W870</accession>
<feature type="transmembrane region" description="Helical" evidence="1">
    <location>
        <begin position="263"/>
        <end position="282"/>
    </location>
</feature>
<keyword evidence="1" id="KW-0472">Membrane</keyword>
<dbReference type="InterPro" id="IPR005134">
    <property type="entry name" value="UPF0114"/>
</dbReference>
<protein>
    <submittedName>
        <fullName evidence="2">Uncharacterized protein</fullName>
    </submittedName>
</protein>
<evidence type="ECO:0000313" key="2">
    <source>
        <dbReference type="EMBL" id="KAB1220516.1"/>
    </source>
</evidence>
<organism evidence="2 3">
    <name type="scientific">Morella rubra</name>
    <name type="common">Chinese bayberry</name>
    <dbReference type="NCBI Taxonomy" id="262757"/>
    <lineage>
        <taxon>Eukaryota</taxon>
        <taxon>Viridiplantae</taxon>
        <taxon>Streptophyta</taxon>
        <taxon>Embryophyta</taxon>
        <taxon>Tracheophyta</taxon>
        <taxon>Spermatophyta</taxon>
        <taxon>Magnoliopsida</taxon>
        <taxon>eudicotyledons</taxon>
        <taxon>Gunneridae</taxon>
        <taxon>Pentapetalae</taxon>
        <taxon>rosids</taxon>
        <taxon>fabids</taxon>
        <taxon>Fagales</taxon>
        <taxon>Myricaceae</taxon>
        <taxon>Morella</taxon>
    </lineage>
</organism>
<keyword evidence="1" id="KW-1133">Transmembrane helix</keyword>
<dbReference type="AlphaFoldDB" id="A0A6A1W870"/>
<dbReference type="EMBL" id="RXIC02000021">
    <property type="protein sequence ID" value="KAB1220516.1"/>
    <property type="molecule type" value="Genomic_DNA"/>
</dbReference>
<reference evidence="2 3" key="1">
    <citation type="journal article" date="2019" name="Plant Biotechnol. J.">
        <title>The red bayberry genome and genetic basis of sex determination.</title>
        <authorList>
            <person name="Jia H.M."/>
            <person name="Jia H.J."/>
            <person name="Cai Q.L."/>
            <person name="Wang Y."/>
            <person name="Zhao H.B."/>
            <person name="Yang W.F."/>
            <person name="Wang G.Y."/>
            <person name="Li Y.H."/>
            <person name="Zhan D.L."/>
            <person name="Shen Y.T."/>
            <person name="Niu Q.F."/>
            <person name="Chang L."/>
            <person name="Qiu J."/>
            <person name="Zhao L."/>
            <person name="Xie H.B."/>
            <person name="Fu W.Y."/>
            <person name="Jin J."/>
            <person name="Li X.W."/>
            <person name="Jiao Y."/>
            <person name="Zhou C.C."/>
            <person name="Tu T."/>
            <person name="Chai C.Y."/>
            <person name="Gao J.L."/>
            <person name="Fan L.J."/>
            <person name="van de Weg E."/>
            <person name="Wang J.Y."/>
            <person name="Gao Z.S."/>
        </authorList>
    </citation>
    <scope>NUCLEOTIDE SEQUENCE [LARGE SCALE GENOMIC DNA]</scope>
    <source>
        <tissue evidence="2">Leaves</tissue>
    </source>
</reference>
<dbReference type="Proteomes" id="UP000516437">
    <property type="component" value="Chromosome 3"/>
</dbReference>
<keyword evidence="3" id="KW-1185">Reference proteome</keyword>
<evidence type="ECO:0000256" key="1">
    <source>
        <dbReference type="SAM" id="Phobius"/>
    </source>
</evidence>
<sequence length="296" mass="31529">MATTRLFRVSRPLRFGLASSSSSSLSATTVRCLGKSGFNGEKSVFGDGERKSVVAAKASVLAVSERIITAAPQLINPGVLDLASLAANVSRAAIVLLRVAVKRKPRKLDIQMLIERGIIDCRFFTLLAVAGSLLGSVLCFVEGCCSILQSYVQYFSTLSHKSDQDLVVQLLVEALDMFLVGTAMIMFGMGLYVIFVGKKTIKGKGPRLSGSNLFGLFPMKTLPTWVEMQSVSQAKSRIGHAVMMILQVGVLEKLKDIPVVTGVDLACFAGAVLISSASIFLLSRLSAGSSTVEADT</sequence>
<comment type="caution">
    <text evidence="2">The sequence shown here is derived from an EMBL/GenBank/DDBJ whole genome shotgun (WGS) entry which is preliminary data.</text>
</comment>
<name>A0A6A1W870_9ROSI</name>
<keyword evidence="1" id="KW-0812">Transmembrane</keyword>
<dbReference type="OrthoDB" id="1912077at2759"/>
<feature type="transmembrane region" description="Helical" evidence="1">
    <location>
        <begin position="177"/>
        <end position="197"/>
    </location>
</feature>
<proteinExistence type="predicted"/>